<name>A0A267MPT6_9FIRM</name>
<feature type="domain" description="Nudix hydrolase" evidence="3">
    <location>
        <begin position="2"/>
        <end position="128"/>
    </location>
</feature>
<evidence type="ECO:0000259" key="3">
    <source>
        <dbReference type="PROSITE" id="PS51462"/>
    </source>
</evidence>
<proteinExistence type="predicted"/>
<evidence type="ECO:0000313" key="5">
    <source>
        <dbReference type="Proteomes" id="UP000216024"/>
    </source>
</evidence>
<dbReference type="Proteomes" id="UP000216024">
    <property type="component" value="Unassembled WGS sequence"/>
</dbReference>
<reference evidence="4 5" key="1">
    <citation type="submission" date="2017-06" db="EMBL/GenBank/DDBJ databases">
        <title>Draft genome sequence of anaerobic fermentative bacterium Anaeromicrobium sediminis DY2726D isolated from West Pacific Ocean sediments.</title>
        <authorList>
            <person name="Zeng X."/>
        </authorList>
    </citation>
    <scope>NUCLEOTIDE SEQUENCE [LARGE SCALE GENOMIC DNA]</scope>
    <source>
        <strain evidence="4 5">DY2726D</strain>
    </source>
</reference>
<dbReference type="PANTHER" id="PTHR43046">
    <property type="entry name" value="GDP-MANNOSE MANNOSYL HYDROLASE"/>
    <property type="match status" value="1"/>
</dbReference>
<evidence type="ECO:0000256" key="1">
    <source>
        <dbReference type="ARBA" id="ARBA00001946"/>
    </source>
</evidence>
<organism evidence="4 5">
    <name type="scientific">Anaeromicrobium sediminis</name>
    <dbReference type="NCBI Taxonomy" id="1478221"/>
    <lineage>
        <taxon>Bacteria</taxon>
        <taxon>Bacillati</taxon>
        <taxon>Bacillota</taxon>
        <taxon>Clostridia</taxon>
        <taxon>Peptostreptococcales</taxon>
        <taxon>Thermotaleaceae</taxon>
        <taxon>Anaeromicrobium</taxon>
    </lineage>
</organism>
<dbReference type="OrthoDB" id="9816289at2"/>
<dbReference type="SUPFAM" id="SSF55811">
    <property type="entry name" value="Nudix"/>
    <property type="match status" value="1"/>
</dbReference>
<sequence>MLVDKAVLGIVINKDKCLLVHRRWPPCTWGPPGGFMDKGECELETVQREIFEETEIVCEVIEKIHDFIYSDAYYNSSISVYVCKYMSGELSFDKESLDAGWFSIDEMPKGVSPGVEVFEKAFSIVKEVD</sequence>
<comment type="cofactor">
    <cofactor evidence="1">
        <name>Mg(2+)</name>
        <dbReference type="ChEBI" id="CHEBI:18420"/>
    </cofactor>
</comment>
<dbReference type="InterPro" id="IPR000086">
    <property type="entry name" value="NUDIX_hydrolase_dom"/>
</dbReference>
<evidence type="ECO:0000313" key="4">
    <source>
        <dbReference type="EMBL" id="PAB60740.1"/>
    </source>
</evidence>
<keyword evidence="2" id="KW-0378">Hydrolase</keyword>
<dbReference type="PROSITE" id="PS51462">
    <property type="entry name" value="NUDIX"/>
    <property type="match status" value="1"/>
</dbReference>
<comment type="caution">
    <text evidence="4">The sequence shown here is derived from an EMBL/GenBank/DDBJ whole genome shotgun (WGS) entry which is preliminary data.</text>
</comment>
<dbReference type="InterPro" id="IPR015797">
    <property type="entry name" value="NUDIX_hydrolase-like_dom_sf"/>
</dbReference>
<dbReference type="GO" id="GO:0016787">
    <property type="term" value="F:hydrolase activity"/>
    <property type="evidence" value="ECO:0007669"/>
    <property type="project" value="UniProtKB-KW"/>
</dbReference>
<dbReference type="EMBL" id="NIBG01000002">
    <property type="protein sequence ID" value="PAB60740.1"/>
    <property type="molecule type" value="Genomic_DNA"/>
</dbReference>
<accession>A0A267MPT6</accession>
<evidence type="ECO:0000256" key="2">
    <source>
        <dbReference type="ARBA" id="ARBA00022801"/>
    </source>
</evidence>
<keyword evidence="5" id="KW-1185">Reference proteome</keyword>
<dbReference type="PANTHER" id="PTHR43046:SF2">
    <property type="entry name" value="8-OXO-DGTP DIPHOSPHATASE-RELATED"/>
    <property type="match status" value="1"/>
</dbReference>
<protein>
    <recommendedName>
        <fullName evidence="3">Nudix hydrolase domain-containing protein</fullName>
    </recommendedName>
</protein>
<dbReference type="Gene3D" id="3.90.79.10">
    <property type="entry name" value="Nucleoside Triphosphate Pyrophosphohydrolase"/>
    <property type="match status" value="1"/>
</dbReference>
<dbReference type="Pfam" id="PF00293">
    <property type="entry name" value="NUDIX"/>
    <property type="match status" value="1"/>
</dbReference>
<dbReference type="AlphaFoldDB" id="A0A267MPT6"/>
<gene>
    <name evidence="4" type="ORF">CCE28_04165</name>
</gene>